<protein>
    <recommendedName>
        <fullName evidence="1">DUF6896 domain-containing protein</fullName>
    </recommendedName>
</protein>
<sequence>MNEKLARLIFDFQEKILVALKIMHRSGIPMPLSCNHWIELDIPISDELDDGVKYHKHGAGCLVRLSSGDVDFDFGAQGEVGGFNLWRLTLFAGENLSSYGFKNKDEVADCLNNALDKEQLVCIDYDLYYIANAPFFYAVDIDSRHPGDKLPNRNQDRVLVLLTHYFQSAELMFKNYEKLRQKSHVNGHLNERDEIDIRIYLSTWLGFLGVVCEGVRKLNLRILLNNERPDDFKELLPISNNIGRLMKEHADSLRTFRNNVFHLRENTEYVYDFFDVNFERLPWARELHMALSDFFTQYRIHCEVHYVINGRKGESDLINEKGARRKR</sequence>
<evidence type="ECO:0000313" key="2">
    <source>
        <dbReference type="EMBL" id="STQ81694.1"/>
    </source>
</evidence>
<dbReference type="Proteomes" id="UP000254821">
    <property type="component" value="Unassembled WGS sequence"/>
</dbReference>
<evidence type="ECO:0000259" key="1">
    <source>
        <dbReference type="Pfam" id="PF21837"/>
    </source>
</evidence>
<dbReference type="EMBL" id="UGHP01000001">
    <property type="protein sequence ID" value="STQ81694.1"/>
    <property type="molecule type" value="Genomic_DNA"/>
</dbReference>
<accession>A0A377PNV8</accession>
<proteinExistence type="predicted"/>
<organism evidence="2 3">
    <name type="scientific">Hafnia alvei</name>
    <dbReference type="NCBI Taxonomy" id="569"/>
    <lineage>
        <taxon>Bacteria</taxon>
        <taxon>Pseudomonadati</taxon>
        <taxon>Pseudomonadota</taxon>
        <taxon>Gammaproteobacteria</taxon>
        <taxon>Enterobacterales</taxon>
        <taxon>Hafniaceae</taxon>
        <taxon>Hafnia</taxon>
    </lineage>
</organism>
<dbReference type="Pfam" id="PF21837">
    <property type="entry name" value="DUF6896"/>
    <property type="match status" value="1"/>
</dbReference>
<evidence type="ECO:0000313" key="3">
    <source>
        <dbReference type="Proteomes" id="UP000254821"/>
    </source>
</evidence>
<dbReference type="RefSeq" id="WP_043495171.1">
    <property type="nucleotide sequence ID" value="NZ_CALJTU010000073.1"/>
</dbReference>
<name>A0A377PNV8_HAFAL</name>
<reference evidence="2 3" key="1">
    <citation type="submission" date="2018-06" db="EMBL/GenBank/DDBJ databases">
        <authorList>
            <consortium name="Pathogen Informatics"/>
            <person name="Doyle S."/>
        </authorList>
    </citation>
    <scope>NUCLEOTIDE SEQUENCE [LARGE SCALE GENOMIC DNA]</scope>
    <source>
        <strain evidence="2 3">NCTC8105</strain>
    </source>
</reference>
<feature type="domain" description="DUF6896" evidence="1">
    <location>
        <begin position="6"/>
        <end position="129"/>
    </location>
</feature>
<gene>
    <name evidence="2" type="ORF">NCTC8105_03881</name>
</gene>
<dbReference type="InterPro" id="IPR054191">
    <property type="entry name" value="DUF6896"/>
</dbReference>
<dbReference type="AlphaFoldDB" id="A0A377PNV8"/>